<keyword evidence="2" id="KW-1185">Reference proteome</keyword>
<gene>
    <name evidence="1" type="ORF">B0T14DRAFT_559070</name>
</gene>
<comment type="caution">
    <text evidence="1">The sequence shown here is derived from an EMBL/GenBank/DDBJ whole genome shotgun (WGS) entry which is preliminary data.</text>
</comment>
<dbReference type="Proteomes" id="UP001175000">
    <property type="component" value="Unassembled WGS sequence"/>
</dbReference>
<name>A0AA40CA76_9PEZI</name>
<organism evidence="1 2">
    <name type="scientific">Immersiella caudata</name>
    <dbReference type="NCBI Taxonomy" id="314043"/>
    <lineage>
        <taxon>Eukaryota</taxon>
        <taxon>Fungi</taxon>
        <taxon>Dikarya</taxon>
        <taxon>Ascomycota</taxon>
        <taxon>Pezizomycotina</taxon>
        <taxon>Sordariomycetes</taxon>
        <taxon>Sordariomycetidae</taxon>
        <taxon>Sordariales</taxon>
        <taxon>Lasiosphaeriaceae</taxon>
        <taxon>Immersiella</taxon>
    </lineage>
</organism>
<dbReference type="AlphaFoldDB" id="A0AA40CA76"/>
<evidence type="ECO:0000313" key="1">
    <source>
        <dbReference type="EMBL" id="KAK0631251.1"/>
    </source>
</evidence>
<dbReference type="EMBL" id="JAULSU010000001">
    <property type="protein sequence ID" value="KAK0631251.1"/>
    <property type="molecule type" value="Genomic_DNA"/>
</dbReference>
<reference evidence="1" key="1">
    <citation type="submission" date="2023-06" db="EMBL/GenBank/DDBJ databases">
        <title>Genome-scale phylogeny and comparative genomics of the fungal order Sordariales.</title>
        <authorList>
            <consortium name="Lawrence Berkeley National Laboratory"/>
            <person name="Hensen N."/>
            <person name="Bonometti L."/>
            <person name="Westerberg I."/>
            <person name="Brannstrom I.O."/>
            <person name="Guillou S."/>
            <person name="Cros-Aarteil S."/>
            <person name="Calhoun S."/>
            <person name="Haridas S."/>
            <person name="Kuo A."/>
            <person name="Mondo S."/>
            <person name="Pangilinan J."/>
            <person name="Riley R."/>
            <person name="Labutti K."/>
            <person name="Andreopoulos B."/>
            <person name="Lipzen A."/>
            <person name="Chen C."/>
            <person name="Yanf M."/>
            <person name="Daum C."/>
            <person name="Ng V."/>
            <person name="Clum A."/>
            <person name="Steindorff A."/>
            <person name="Ohm R."/>
            <person name="Martin F."/>
            <person name="Silar P."/>
            <person name="Natvig D."/>
            <person name="Lalanne C."/>
            <person name="Gautier V."/>
            <person name="Ament-Velasquez S.L."/>
            <person name="Kruys A."/>
            <person name="Hutchinson M.I."/>
            <person name="Powell A.J."/>
            <person name="Barry K."/>
            <person name="Miller A.N."/>
            <person name="Grigoriev I.V."/>
            <person name="Debuchy R."/>
            <person name="Gladieux P."/>
            <person name="Thoren M.H."/>
            <person name="Johannesson H."/>
        </authorList>
    </citation>
    <scope>NUCLEOTIDE SEQUENCE</scope>
    <source>
        <strain evidence="1">CBS 606.72</strain>
    </source>
</reference>
<proteinExistence type="predicted"/>
<protein>
    <submittedName>
        <fullName evidence="1">Uncharacterized protein</fullName>
    </submittedName>
</protein>
<sequence>MDAIIKSAHGSIAYTRDSLLASSLPPSWALFTPARPRSLHGLYPLRDQWWNHAEQFLISSHVDGFDLSFANYSIEHTSAEPYISKQSFGAALVMRARNKELTKSLKTAQSIERHTNGFELTSHSTQHAN</sequence>
<evidence type="ECO:0000313" key="2">
    <source>
        <dbReference type="Proteomes" id="UP001175000"/>
    </source>
</evidence>
<accession>A0AA40CA76</accession>